<protein>
    <submittedName>
        <fullName evidence="1">Uncharacterized protein</fullName>
    </submittedName>
</protein>
<sequence length="92" mass="10274">MSATAINASCYLQKQQEAIPKLTLRSKPERIGDESLIAKLSLFVHGEMLWAFSPPTQDADPEFSEAVPTARIALIFCMPNLRSLNRLELVSR</sequence>
<proteinExistence type="predicted"/>
<dbReference type="Proteomes" id="UP000717752">
    <property type="component" value="Unassembled WGS sequence"/>
</dbReference>
<name>A0ABS7GX70_9HYPH</name>
<dbReference type="EMBL" id="JAEUAK010000006">
    <property type="protein sequence ID" value="MBW9054146.1"/>
    <property type="molecule type" value="Genomic_DNA"/>
</dbReference>
<organism evidence="1 2">
    <name type="scientific">Rhizobium mesosinicum</name>
    <dbReference type="NCBI Taxonomy" id="335017"/>
    <lineage>
        <taxon>Bacteria</taxon>
        <taxon>Pseudomonadati</taxon>
        <taxon>Pseudomonadota</taxon>
        <taxon>Alphaproteobacteria</taxon>
        <taxon>Hyphomicrobiales</taxon>
        <taxon>Rhizobiaceae</taxon>
        <taxon>Rhizobium/Agrobacterium group</taxon>
        <taxon>Rhizobium</taxon>
    </lineage>
</organism>
<comment type="caution">
    <text evidence="1">The sequence shown here is derived from an EMBL/GenBank/DDBJ whole genome shotgun (WGS) entry which is preliminary data.</text>
</comment>
<gene>
    <name evidence="1" type="ORF">JNB85_17185</name>
</gene>
<dbReference type="RefSeq" id="WP_220335551.1">
    <property type="nucleotide sequence ID" value="NZ_JAEUAK010000006.1"/>
</dbReference>
<evidence type="ECO:0000313" key="1">
    <source>
        <dbReference type="EMBL" id="MBW9054146.1"/>
    </source>
</evidence>
<keyword evidence="2" id="KW-1185">Reference proteome</keyword>
<reference evidence="1 2" key="1">
    <citation type="journal article" date="2021" name="MBio">
        <title>Poor Competitiveness of Bradyrhizobium in Pigeon Pea Root Colonization in Indian Soils.</title>
        <authorList>
            <person name="Chalasani D."/>
            <person name="Basu A."/>
            <person name="Pullabhotla S.V.S.R.N."/>
            <person name="Jorrin B."/>
            <person name="Neal A.L."/>
            <person name="Poole P.S."/>
            <person name="Podile A.R."/>
            <person name="Tkacz A."/>
        </authorList>
    </citation>
    <scope>NUCLEOTIDE SEQUENCE [LARGE SCALE GENOMIC DNA]</scope>
    <source>
        <strain evidence="1 2">HU56</strain>
    </source>
</reference>
<accession>A0ABS7GX70</accession>
<evidence type="ECO:0000313" key="2">
    <source>
        <dbReference type="Proteomes" id="UP000717752"/>
    </source>
</evidence>